<proteinExistence type="predicted"/>
<accession>A0ABP1B8K9</accession>
<keyword evidence="2" id="KW-1185">Reference proteome</keyword>
<dbReference type="EMBL" id="OZ023703">
    <property type="protein sequence ID" value="CAK9871348.1"/>
    <property type="molecule type" value="Genomic_DNA"/>
</dbReference>
<organism evidence="1 2">
    <name type="scientific">Sphagnum jensenii</name>
    <dbReference type="NCBI Taxonomy" id="128206"/>
    <lineage>
        <taxon>Eukaryota</taxon>
        <taxon>Viridiplantae</taxon>
        <taxon>Streptophyta</taxon>
        <taxon>Embryophyta</taxon>
        <taxon>Bryophyta</taxon>
        <taxon>Sphagnophytina</taxon>
        <taxon>Sphagnopsida</taxon>
        <taxon>Sphagnales</taxon>
        <taxon>Sphagnaceae</taxon>
        <taxon>Sphagnum</taxon>
    </lineage>
</organism>
<evidence type="ECO:0000313" key="2">
    <source>
        <dbReference type="Proteomes" id="UP001497522"/>
    </source>
</evidence>
<protein>
    <submittedName>
        <fullName evidence="1">Uncharacterized protein</fullName>
    </submittedName>
</protein>
<name>A0ABP1B8K9_9BRYO</name>
<reference evidence="1 2" key="1">
    <citation type="submission" date="2024-03" db="EMBL/GenBank/DDBJ databases">
        <authorList>
            <consortium name="ELIXIR-Norway"/>
            <consortium name="Elixir Norway"/>
        </authorList>
    </citation>
    <scope>NUCLEOTIDE SEQUENCE [LARGE SCALE GENOMIC DNA]</scope>
</reference>
<sequence length="101" mass="10786">MGSDGFLSGHADFNGGHPSLMKNAFEGVLVTEMPSAPFRPKVVEKKTIKDVKGWLRVSEAAGMVGVKLGGVVIAFDGNLPKQDERPGEGRVFGRFPCPRSS</sequence>
<gene>
    <name evidence="1" type="ORF">CSSPJE1EN2_LOCUS14016</name>
</gene>
<evidence type="ECO:0000313" key="1">
    <source>
        <dbReference type="EMBL" id="CAK9871348.1"/>
    </source>
</evidence>
<dbReference type="Proteomes" id="UP001497522">
    <property type="component" value="Chromosome 2"/>
</dbReference>